<dbReference type="SMART" id="SM00530">
    <property type="entry name" value="HTH_XRE"/>
    <property type="match status" value="1"/>
</dbReference>
<dbReference type="PROSITE" id="PS50943">
    <property type="entry name" value="HTH_CROC1"/>
    <property type="match status" value="1"/>
</dbReference>
<gene>
    <name evidence="3" type="ORF">V8G58_11595</name>
</gene>
<evidence type="ECO:0000313" key="3">
    <source>
        <dbReference type="EMBL" id="MFH6772578.1"/>
    </source>
</evidence>
<evidence type="ECO:0000313" key="4">
    <source>
        <dbReference type="Proteomes" id="UP001610100"/>
    </source>
</evidence>
<dbReference type="PANTHER" id="PTHR46797:SF1">
    <property type="entry name" value="METHYLPHOSPHONATE SYNTHASE"/>
    <property type="match status" value="1"/>
</dbReference>
<evidence type="ECO:0000259" key="2">
    <source>
        <dbReference type="PROSITE" id="PS50943"/>
    </source>
</evidence>
<name>A0ABW7N0F4_9FLAO</name>
<evidence type="ECO:0000256" key="1">
    <source>
        <dbReference type="ARBA" id="ARBA00023125"/>
    </source>
</evidence>
<proteinExistence type="predicted"/>
<keyword evidence="4" id="KW-1185">Reference proteome</keyword>
<dbReference type="RefSeq" id="WP_344738254.1">
    <property type="nucleotide sequence ID" value="NZ_BAABAY010000001.1"/>
</dbReference>
<dbReference type="InterPro" id="IPR050807">
    <property type="entry name" value="TransReg_Diox_bact_type"/>
</dbReference>
<keyword evidence="1" id="KW-0238">DNA-binding</keyword>
<comment type="caution">
    <text evidence="3">The sequence shown here is derived from an EMBL/GenBank/DDBJ whole genome shotgun (WGS) entry which is preliminary data.</text>
</comment>
<organism evidence="3 4">
    <name type="scientific">Gaetbulibacter aestuarii</name>
    <dbReference type="NCBI Taxonomy" id="1502358"/>
    <lineage>
        <taxon>Bacteria</taxon>
        <taxon>Pseudomonadati</taxon>
        <taxon>Bacteroidota</taxon>
        <taxon>Flavobacteriia</taxon>
        <taxon>Flavobacteriales</taxon>
        <taxon>Flavobacteriaceae</taxon>
        <taxon>Gaetbulibacter</taxon>
    </lineage>
</organism>
<dbReference type="PANTHER" id="PTHR46797">
    <property type="entry name" value="HTH-TYPE TRANSCRIPTIONAL REGULATOR"/>
    <property type="match status" value="1"/>
</dbReference>
<dbReference type="SUPFAM" id="SSF47413">
    <property type="entry name" value="lambda repressor-like DNA-binding domains"/>
    <property type="match status" value="1"/>
</dbReference>
<reference evidence="3 4" key="1">
    <citation type="submission" date="2024-02" db="EMBL/GenBank/DDBJ databases">
        <title>A Gaetbulibacter species isolated from tidal flats and genomic insights of their niches.</title>
        <authorList>
            <person name="Ye Y."/>
        </authorList>
    </citation>
    <scope>NUCLEOTIDE SEQUENCE [LARGE SCALE GENOMIC DNA]</scope>
    <source>
        <strain evidence="3 4">KYW382</strain>
    </source>
</reference>
<dbReference type="Pfam" id="PF01381">
    <property type="entry name" value="HTH_3"/>
    <property type="match status" value="1"/>
</dbReference>
<dbReference type="Proteomes" id="UP001610100">
    <property type="component" value="Unassembled WGS sequence"/>
</dbReference>
<protein>
    <submittedName>
        <fullName evidence="3">Helix-turn-helix transcriptional regulator</fullName>
    </submittedName>
</protein>
<dbReference type="CDD" id="cd00093">
    <property type="entry name" value="HTH_XRE"/>
    <property type="match status" value="1"/>
</dbReference>
<sequence>MKQLPQEAILKSLGQSIRAVRLEKKLKQNEVAKRCGFFKSGYNAIESGHRNVSLLTLYKVAFVLETPISNFFSNKEFYTFLKKFGDSK</sequence>
<dbReference type="InterPro" id="IPR001387">
    <property type="entry name" value="Cro/C1-type_HTH"/>
</dbReference>
<feature type="domain" description="HTH cro/C1-type" evidence="2">
    <location>
        <begin position="17"/>
        <end position="71"/>
    </location>
</feature>
<dbReference type="EMBL" id="JBAWKB010000003">
    <property type="protein sequence ID" value="MFH6772578.1"/>
    <property type="molecule type" value="Genomic_DNA"/>
</dbReference>
<dbReference type="Gene3D" id="1.10.260.40">
    <property type="entry name" value="lambda repressor-like DNA-binding domains"/>
    <property type="match status" value="1"/>
</dbReference>
<accession>A0ABW7N0F4</accession>
<dbReference type="InterPro" id="IPR010982">
    <property type="entry name" value="Lambda_DNA-bd_dom_sf"/>
</dbReference>